<accession>A0A644SY46</accession>
<dbReference type="AlphaFoldDB" id="A0A644SY46"/>
<gene>
    <name evidence="3" type="ORF">SDC9_04176</name>
</gene>
<dbReference type="SMART" id="SM00530">
    <property type="entry name" value="HTH_XRE"/>
    <property type="match status" value="1"/>
</dbReference>
<dbReference type="InterPro" id="IPR010982">
    <property type="entry name" value="Lambda_DNA-bd_dom_sf"/>
</dbReference>
<name>A0A644SY46_9ZZZZ</name>
<dbReference type="Gene3D" id="1.10.260.40">
    <property type="entry name" value="lambda repressor-like DNA-binding domains"/>
    <property type="match status" value="1"/>
</dbReference>
<evidence type="ECO:0000256" key="1">
    <source>
        <dbReference type="SAM" id="MobiDB-lite"/>
    </source>
</evidence>
<dbReference type="EMBL" id="VSSQ01000007">
    <property type="protein sequence ID" value="MPL58642.1"/>
    <property type="molecule type" value="Genomic_DNA"/>
</dbReference>
<evidence type="ECO:0000259" key="2">
    <source>
        <dbReference type="PROSITE" id="PS50943"/>
    </source>
</evidence>
<organism evidence="3">
    <name type="scientific">bioreactor metagenome</name>
    <dbReference type="NCBI Taxonomy" id="1076179"/>
    <lineage>
        <taxon>unclassified sequences</taxon>
        <taxon>metagenomes</taxon>
        <taxon>ecological metagenomes</taxon>
    </lineage>
</organism>
<proteinExistence type="predicted"/>
<feature type="compositionally biased region" description="Polar residues" evidence="1">
    <location>
        <begin position="85"/>
        <end position="100"/>
    </location>
</feature>
<feature type="region of interest" description="Disordered" evidence="1">
    <location>
        <begin position="84"/>
        <end position="109"/>
    </location>
</feature>
<comment type="caution">
    <text evidence="3">The sequence shown here is derived from an EMBL/GenBank/DDBJ whole genome shotgun (WGS) entry which is preliminary data.</text>
</comment>
<evidence type="ECO:0000313" key="3">
    <source>
        <dbReference type="EMBL" id="MPL58642.1"/>
    </source>
</evidence>
<reference evidence="3" key="1">
    <citation type="submission" date="2019-08" db="EMBL/GenBank/DDBJ databases">
        <authorList>
            <person name="Kucharzyk K."/>
            <person name="Murdoch R.W."/>
            <person name="Higgins S."/>
            <person name="Loffler F."/>
        </authorList>
    </citation>
    <scope>NUCLEOTIDE SEQUENCE</scope>
</reference>
<dbReference type="Pfam" id="PF01381">
    <property type="entry name" value="HTH_3"/>
    <property type="match status" value="1"/>
</dbReference>
<dbReference type="PROSITE" id="PS50943">
    <property type="entry name" value="HTH_CROC1"/>
    <property type="match status" value="1"/>
</dbReference>
<feature type="domain" description="HTH cro/C1-type" evidence="2">
    <location>
        <begin position="31"/>
        <end position="74"/>
    </location>
</feature>
<protein>
    <recommendedName>
        <fullName evidence="2">HTH cro/C1-type domain-containing protein</fullName>
    </recommendedName>
</protein>
<dbReference type="GO" id="GO:0003677">
    <property type="term" value="F:DNA binding"/>
    <property type="evidence" value="ECO:0007669"/>
    <property type="project" value="InterPro"/>
</dbReference>
<dbReference type="InterPro" id="IPR001387">
    <property type="entry name" value="Cro/C1-type_HTH"/>
</dbReference>
<sequence length="109" mass="12249">METLRNKTSLESEVIILEHLDLRSLRGKRPLKEVSKIIGITPQMLGKIELKRRKPSLGVAQKIANYYGVFVEQIFFNDTRDKTSTKLAKQTPTQDEQAATTEPGPKPAA</sequence>
<dbReference type="CDD" id="cd00093">
    <property type="entry name" value="HTH_XRE"/>
    <property type="match status" value="1"/>
</dbReference>
<dbReference type="SUPFAM" id="SSF47413">
    <property type="entry name" value="lambda repressor-like DNA-binding domains"/>
    <property type="match status" value="1"/>
</dbReference>